<feature type="transmembrane region" description="Helical" evidence="1">
    <location>
        <begin position="43"/>
        <end position="67"/>
    </location>
</feature>
<keyword evidence="1" id="KW-0472">Membrane</keyword>
<keyword evidence="1" id="KW-1133">Transmembrane helix</keyword>
<reference evidence="3" key="1">
    <citation type="submission" date="2017-02" db="UniProtKB">
        <authorList>
            <consortium name="WormBaseParasite"/>
        </authorList>
    </citation>
    <scope>IDENTIFICATION</scope>
</reference>
<organism evidence="2 3">
    <name type="scientific">Syphacia muris</name>
    <dbReference type="NCBI Taxonomy" id="451379"/>
    <lineage>
        <taxon>Eukaryota</taxon>
        <taxon>Metazoa</taxon>
        <taxon>Ecdysozoa</taxon>
        <taxon>Nematoda</taxon>
        <taxon>Chromadorea</taxon>
        <taxon>Rhabditida</taxon>
        <taxon>Spirurina</taxon>
        <taxon>Oxyuridomorpha</taxon>
        <taxon>Oxyuroidea</taxon>
        <taxon>Oxyuridae</taxon>
        <taxon>Syphacia</taxon>
    </lineage>
</organism>
<protein>
    <submittedName>
        <fullName evidence="3">Serpentine receptor class gamma</fullName>
    </submittedName>
</protein>
<evidence type="ECO:0000313" key="2">
    <source>
        <dbReference type="Proteomes" id="UP000046393"/>
    </source>
</evidence>
<sequence>MIILCDTIALCIVLTMAIGNRTYITAQLPSVLISEKKFEKTFGPFWIYLAAISFHMIAAGLLCIIGVSRRYLKYLNDKKEFESIRWKPSVYSNSVVSMVS</sequence>
<evidence type="ECO:0000313" key="3">
    <source>
        <dbReference type="WBParaSite" id="SMUV_0000760501-mRNA-1"/>
    </source>
</evidence>
<evidence type="ECO:0000256" key="1">
    <source>
        <dbReference type="SAM" id="Phobius"/>
    </source>
</evidence>
<accession>A0A0N5AS53</accession>
<keyword evidence="2" id="KW-1185">Reference proteome</keyword>
<proteinExistence type="predicted"/>
<keyword evidence="1" id="KW-0812">Transmembrane</keyword>
<dbReference type="Proteomes" id="UP000046393">
    <property type="component" value="Unplaced"/>
</dbReference>
<dbReference type="AlphaFoldDB" id="A0A0N5AS53"/>
<name>A0A0N5AS53_9BILA</name>
<dbReference type="WBParaSite" id="SMUV_0000760501-mRNA-1">
    <property type="protein sequence ID" value="SMUV_0000760501-mRNA-1"/>
    <property type="gene ID" value="SMUV_0000760501"/>
</dbReference>